<evidence type="ECO:0000256" key="1">
    <source>
        <dbReference type="ARBA" id="ARBA00022670"/>
    </source>
</evidence>
<dbReference type="RefSeq" id="WP_377765945.1">
    <property type="nucleotide sequence ID" value="NZ_JBHULB010000007.1"/>
</dbReference>
<keyword evidence="1" id="KW-0645">Protease</keyword>
<evidence type="ECO:0000313" key="5">
    <source>
        <dbReference type="EMBL" id="MFD2586368.1"/>
    </source>
</evidence>
<dbReference type="EMBL" id="JBHULB010000007">
    <property type="protein sequence ID" value="MFD2586368.1"/>
    <property type="molecule type" value="Genomic_DNA"/>
</dbReference>
<dbReference type="InterPro" id="IPR002471">
    <property type="entry name" value="Pept_S9_AS"/>
</dbReference>
<evidence type="ECO:0000259" key="3">
    <source>
        <dbReference type="Pfam" id="PF00326"/>
    </source>
</evidence>
<evidence type="ECO:0000313" key="6">
    <source>
        <dbReference type="Proteomes" id="UP001597526"/>
    </source>
</evidence>
<evidence type="ECO:0000256" key="2">
    <source>
        <dbReference type="ARBA" id="ARBA00022801"/>
    </source>
</evidence>
<dbReference type="InterPro" id="IPR029058">
    <property type="entry name" value="AB_hydrolase_fold"/>
</dbReference>
<accession>A0ABW5MVF7</accession>
<dbReference type="InterPro" id="IPR050278">
    <property type="entry name" value="Serine_Prot_S9B/DPPIV"/>
</dbReference>
<dbReference type="PANTHER" id="PTHR11731">
    <property type="entry name" value="PROTEASE FAMILY S9B,C DIPEPTIDYL-PEPTIDASE IV-RELATED"/>
    <property type="match status" value="1"/>
</dbReference>
<proteinExistence type="predicted"/>
<feature type="domain" description="Peptidase S9 prolyl oligopeptidase catalytic" evidence="3">
    <location>
        <begin position="525"/>
        <end position="720"/>
    </location>
</feature>
<dbReference type="Gene3D" id="3.40.50.1820">
    <property type="entry name" value="alpha/beta hydrolase"/>
    <property type="match status" value="1"/>
</dbReference>
<dbReference type="Proteomes" id="UP001597526">
    <property type="component" value="Unassembled WGS sequence"/>
</dbReference>
<keyword evidence="2" id="KW-0378">Hydrolase</keyword>
<dbReference type="Pfam" id="PF00326">
    <property type="entry name" value="Peptidase_S9"/>
    <property type="match status" value="1"/>
</dbReference>
<evidence type="ECO:0000259" key="4">
    <source>
        <dbReference type="Pfam" id="PF00930"/>
    </source>
</evidence>
<sequence>MRKLSCLFFISILFTNISIAQKKKISLEEIWGGTFRTEGLDVLRSMKSGTEYTVLNFDRSTGTRSIDKYDYKTQQKVGTIVSSSEEIPPFSSYQFNKDESKLILATEVEPIFRRSRLGVYYIYDLASKSLTKIAEQKIQEPELSPDGSKVAYVFENNIYVRDLKSNTVKPITTDGKKGSIINGITDWVYEEEFAFVQAYEWNSDGTKIAFLRFDETNVPNFSMDVYGANLYQTQNQFKYPKAGEDNAVVSLHMYDVKKAITSTIDLGEAYYIPRIKWMNNPNYLSVQTINRHQDHLKLHEVNAKDNTVSILLEEKDDAYVDIHDNLTFLADDSFIWTSERDGYNHIYLHDEDGKLMNQVTKGPWEVTNYYGYDQNNDRIYYQSVENGSINRDVYSISSSGKNKKRLSNAEGTNSAAFSADYTYFINTFSNANTPFKYTLHKAIDGKKVKEIKDNTALKSKLAAYEISPKEFSTISINGNDLNMWMIKPTDFDANKEYPLLMYQYSGPGSQSVANRWNGANDYWYQMLASEGYIIACVDGRGTGLKGRDFKKVTQLELGKLEVEDQIAAADKLSELPYIDADRTGIWGWSYGGFMSTNALLKGSETFEMAIAVAPVTSWRFYDTIYTERYMQTPQENASGYDDNSPFNYPEMLKGDYLLVHGSGDDNVHVQNSMRMIEALIQADKDFEWAIYPDRNHGIFGGNTRNHLYKKMTEFAHKNLRDRPKTDKTIKSEEIKG</sequence>
<dbReference type="InterPro" id="IPR002469">
    <property type="entry name" value="Peptidase_S9B_N"/>
</dbReference>
<feature type="domain" description="Dipeptidylpeptidase IV N-terminal" evidence="4">
    <location>
        <begin position="97"/>
        <end position="434"/>
    </location>
</feature>
<dbReference type="Gene3D" id="2.140.10.30">
    <property type="entry name" value="Dipeptidylpeptidase IV, N-terminal domain"/>
    <property type="match status" value="1"/>
</dbReference>
<dbReference type="PROSITE" id="PS00708">
    <property type="entry name" value="PRO_ENDOPEP_SER"/>
    <property type="match status" value="1"/>
</dbReference>
<protein>
    <submittedName>
        <fullName evidence="5">S9 family peptidase</fullName>
    </submittedName>
</protein>
<organism evidence="5 6">
    <name type="scientific">Croceitalea marina</name>
    <dbReference type="NCBI Taxonomy" id="1775166"/>
    <lineage>
        <taxon>Bacteria</taxon>
        <taxon>Pseudomonadati</taxon>
        <taxon>Bacteroidota</taxon>
        <taxon>Flavobacteriia</taxon>
        <taxon>Flavobacteriales</taxon>
        <taxon>Flavobacteriaceae</taxon>
        <taxon>Croceitalea</taxon>
    </lineage>
</organism>
<dbReference type="InterPro" id="IPR001375">
    <property type="entry name" value="Peptidase_S9_cat"/>
</dbReference>
<dbReference type="SUPFAM" id="SSF53474">
    <property type="entry name" value="alpha/beta-Hydrolases"/>
    <property type="match status" value="1"/>
</dbReference>
<reference evidence="6" key="1">
    <citation type="journal article" date="2019" name="Int. J. Syst. Evol. Microbiol.">
        <title>The Global Catalogue of Microorganisms (GCM) 10K type strain sequencing project: providing services to taxonomists for standard genome sequencing and annotation.</title>
        <authorList>
            <consortium name="The Broad Institute Genomics Platform"/>
            <consortium name="The Broad Institute Genome Sequencing Center for Infectious Disease"/>
            <person name="Wu L."/>
            <person name="Ma J."/>
        </authorList>
    </citation>
    <scope>NUCLEOTIDE SEQUENCE [LARGE SCALE GENOMIC DNA]</scope>
    <source>
        <strain evidence="6">KCTC 52368</strain>
    </source>
</reference>
<comment type="caution">
    <text evidence="5">The sequence shown here is derived from an EMBL/GenBank/DDBJ whole genome shotgun (WGS) entry which is preliminary data.</text>
</comment>
<name>A0ABW5MVF7_9FLAO</name>
<dbReference type="Pfam" id="PF00930">
    <property type="entry name" value="DPPIV_N"/>
    <property type="match status" value="1"/>
</dbReference>
<dbReference type="PANTHER" id="PTHR11731:SF193">
    <property type="entry name" value="DIPEPTIDYL PEPTIDASE 9"/>
    <property type="match status" value="1"/>
</dbReference>
<dbReference type="SUPFAM" id="SSF82171">
    <property type="entry name" value="DPP6 N-terminal domain-like"/>
    <property type="match status" value="1"/>
</dbReference>
<keyword evidence="6" id="KW-1185">Reference proteome</keyword>
<gene>
    <name evidence="5" type="ORF">ACFSQJ_05475</name>
</gene>